<accession>A0ABW9EKX4</accession>
<evidence type="ECO:0000313" key="2">
    <source>
        <dbReference type="EMBL" id="MFM0719395.1"/>
    </source>
</evidence>
<organism evidence="2 3">
    <name type="scientific">Paraburkholderia strydomiana</name>
    <dbReference type="NCBI Taxonomy" id="1245417"/>
    <lineage>
        <taxon>Bacteria</taxon>
        <taxon>Pseudomonadati</taxon>
        <taxon>Pseudomonadota</taxon>
        <taxon>Betaproteobacteria</taxon>
        <taxon>Burkholderiales</taxon>
        <taxon>Burkholderiaceae</taxon>
        <taxon>Paraburkholderia</taxon>
    </lineage>
</organism>
<dbReference type="InterPro" id="IPR021851">
    <property type="entry name" value="DUF3455"/>
</dbReference>
<feature type="signal peptide" evidence="1">
    <location>
        <begin position="1"/>
        <end position="20"/>
    </location>
</feature>
<keyword evidence="1" id="KW-0732">Signal</keyword>
<dbReference type="PANTHER" id="PTHR35567:SF1">
    <property type="entry name" value="CONSERVED FUNGAL PROTEIN (AFU_ORTHOLOGUE AFUA_1G14230)"/>
    <property type="match status" value="1"/>
</dbReference>
<name>A0ABW9EKX4_9BURK</name>
<dbReference type="RefSeq" id="WP_408155409.1">
    <property type="nucleotide sequence ID" value="NZ_JAQQCL010000020.1"/>
</dbReference>
<proteinExistence type="predicted"/>
<evidence type="ECO:0000256" key="1">
    <source>
        <dbReference type="SAM" id="SignalP"/>
    </source>
</evidence>
<gene>
    <name evidence="2" type="ORF">PQQ73_24005</name>
</gene>
<dbReference type="Pfam" id="PF11937">
    <property type="entry name" value="DUF3455"/>
    <property type="match status" value="1"/>
</dbReference>
<dbReference type="EMBL" id="JAQQCL010000020">
    <property type="protein sequence ID" value="MFM0719395.1"/>
    <property type="molecule type" value="Genomic_DNA"/>
</dbReference>
<comment type="caution">
    <text evidence="2">The sequence shown here is derived from an EMBL/GenBank/DDBJ whole genome shotgun (WGS) entry which is preliminary data.</text>
</comment>
<protein>
    <submittedName>
        <fullName evidence="2">DUF3455 domain-containing protein</fullName>
    </submittedName>
</protein>
<dbReference type="PANTHER" id="PTHR35567">
    <property type="entry name" value="MALATE DEHYDROGENASE (AFU_ORTHOLOGUE AFUA_2G13800)"/>
    <property type="match status" value="1"/>
</dbReference>
<keyword evidence="3" id="KW-1185">Reference proteome</keyword>
<feature type="chain" id="PRO_5046010106" evidence="1">
    <location>
        <begin position="21"/>
        <end position="170"/>
    </location>
</feature>
<sequence length="170" mass="17749">MSTSFLISTVLAAGSGIVLAGCVAPVTADTHSIEPPSATRVMAATASGVQIYSCEFDAQRHLGWVFRNPQATLYDANGVAIIQHGAGPSWEADDGSRIVGHAIAQKPSETPGSVPQLLLATHSTGAPGELSSITYVQRVDTVGGAMPARPCSVEHQTGSSAYFARYVFYR</sequence>
<reference evidence="2 3" key="1">
    <citation type="journal article" date="2024" name="Chem. Sci.">
        <title>Discovery of megapolipeptins by genome mining of a Burkholderiales bacteria collection.</title>
        <authorList>
            <person name="Paulo B.S."/>
            <person name="Recchia M.J.J."/>
            <person name="Lee S."/>
            <person name="Fergusson C.H."/>
            <person name="Romanowski S.B."/>
            <person name="Hernandez A."/>
            <person name="Krull N."/>
            <person name="Liu D.Y."/>
            <person name="Cavanagh H."/>
            <person name="Bos A."/>
            <person name="Gray C.A."/>
            <person name="Murphy B.T."/>
            <person name="Linington R.G."/>
            <person name="Eustaquio A.S."/>
        </authorList>
    </citation>
    <scope>NUCLEOTIDE SEQUENCE [LARGE SCALE GENOMIC DNA]</scope>
    <source>
        <strain evidence="2 3">RL17-350-BIC-E</strain>
    </source>
</reference>
<evidence type="ECO:0000313" key="3">
    <source>
        <dbReference type="Proteomes" id="UP001629392"/>
    </source>
</evidence>
<dbReference type="Proteomes" id="UP001629392">
    <property type="component" value="Unassembled WGS sequence"/>
</dbReference>